<organism evidence="14 15">
    <name type="scientific">Posidoniimonas polymericola</name>
    <dbReference type="NCBI Taxonomy" id="2528002"/>
    <lineage>
        <taxon>Bacteria</taxon>
        <taxon>Pseudomonadati</taxon>
        <taxon>Planctomycetota</taxon>
        <taxon>Planctomycetia</taxon>
        <taxon>Pirellulales</taxon>
        <taxon>Lacipirellulaceae</taxon>
        <taxon>Posidoniimonas</taxon>
    </lineage>
</organism>
<dbReference type="GO" id="GO:0000155">
    <property type="term" value="F:phosphorelay sensor kinase activity"/>
    <property type="evidence" value="ECO:0007669"/>
    <property type="project" value="InterPro"/>
</dbReference>
<dbReference type="Gene3D" id="1.10.287.130">
    <property type="match status" value="1"/>
</dbReference>
<dbReference type="SMART" id="SM00388">
    <property type="entry name" value="HisKA"/>
    <property type="match status" value="1"/>
</dbReference>
<proteinExistence type="predicted"/>
<dbReference type="InterPro" id="IPR036890">
    <property type="entry name" value="HATPase_C_sf"/>
</dbReference>
<dbReference type="PROSITE" id="PS50110">
    <property type="entry name" value="RESPONSE_REGULATORY"/>
    <property type="match status" value="1"/>
</dbReference>
<evidence type="ECO:0000256" key="6">
    <source>
        <dbReference type="PROSITE-ProRule" id="PRU00050"/>
    </source>
</evidence>
<evidence type="ECO:0000256" key="8">
    <source>
        <dbReference type="SAM" id="Coils"/>
    </source>
</evidence>
<dbReference type="InterPro" id="IPR000673">
    <property type="entry name" value="Sig_transdc_resp-reg_Me-estase"/>
</dbReference>
<dbReference type="InterPro" id="IPR000780">
    <property type="entry name" value="CheR_MeTrfase"/>
</dbReference>
<dbReference type="EC" id="2.7.13.3" evidence="2"/>
<evidence type="ECO:0000259" key="12">
    <source>
        <dbReference type="PROSITE" id="PS50122"/>
    </source>
</evidence>
<dbReference type="InterPro" id="IPR022642">
    <property type="entry name" value="CheR_C"/>
</dbReference>
<keyword evidence="5 14" id="KW-0418">Kinase</keyword>
<dbReference type="InterPro" id="IPR029063">
    <property type="entry name" value="SAM-dependent_MTases_sf"/>
</dbReference>
<dbReference type="Pfam" id="PF00512">
    <property type="entry name" value="HisKA"/>
    <property type="match status" value="1"/>
</dbReference>
<dbReference type="OrthoDB" id="288469at2"/>
<evidence type="ECO:0000256" key="2">
    <source>
        <dbReference type="ARBA" id="ARBA00012438"/>
    </source>
</evidence>
<dbReference type="GO" id="GO:0000156">
    <property type="term" value="F:phosphorelay response regulator activity"/>
    <property type="evidence" value="ECO:0007669"/>
    <property type="project" value="InterPro"/>
</dbReference>
<dbReference type="Gene3D" id="3.30.565.10">
    <property type="entry name" value="Histidine kinase-like ATPase, C-terminal domain"/>
    <property type="match status" value="1"/>
</dbReference>
<dbReference type="SMART" id="SM00138">
    <property type="entry name" value="MeTrc"/>
    <property type="match status" value="1"/>
</dbReference>
<feature type="domain" description="Response regulatory" evidence="11">
    <location>
        <begin position="1098"/>
        <end position="1214"/>
    </location>
</feature>
<dbReference type="Pfam" id="PF03705">
    <property type="entry name" value="CheR_N"/>
    <property type="match status" value="1"/>
</dbReference>
<dbReference type="SUPFAM" id="SSF52172">
    <property type="entry name" value="CheY-like"/>
    <property type="match status" value="1"/>
</dbReference>
<evidence type="ECO:0000259" key="11">
    <source>
        <dbReference type="PROSITE" id="PS50110"/>
    </source>
</evidence>
<gene>
    <name evidence="14" type="primary">luxQ_3</name>
    <name evidence="14" type="ORF">Pla123a_16870</name>
</gene>
<dbReference type="GO" id="GO:0006935">
    <property type="term" value="P:chemotaxis"/>
    <property type="evidence" value="ECO:0007669"/>
    <property type="project" value="UniProtKB-UniRule"/>
</dbReference>
<dbReference type="CDD" id="cd00082">
    <property type="entry name" value="HisKA"/>
    <property type="match status" value="1"/>
</dbReference>
<dbReference type="Pfam" id="PF02518">
    <property type="entry name" value="HATPase_c"/>
    <property type="match status" value="1"/>
</dbReference>
<feature type="domain" description="Histidine kinase" evidence="10">
    <location>
        <begin position="861"/>
        <end position="1078"/>
    </location>
</feature>
<evidence type="ECO:0000313" key="14">
    <source>
        <dbReference type="EMBL" id="TWT77889.1"/>
    </source>
</evidence>
<dbReference type="Pfam" id="PF13596">
    <property type="entry name" value="PAS_10"/>
    <property type="match status" value="1"/>
</dbReference>
<keyword evidence="6" id="KW-0378">Hydrolase</keyword>
<dbReference type="GO" id="GO:0008757">
    <property type="term" value="F:S-adenosylmethionine-dependent methyltransferase activity"/>
    <property type="evidence" value="ECO:0007669"/>
    <property type="project" value="InterPro"/>
</dbReference>
<reference evidence="14 15" key="1">
    <citation type="submission" date="2019-02" db="EMBL/GenBank/DDBJ databases">
        <title>Deep-cultivation of Planctomycetes and their phenomic and genomic characterization uncovers novel biology.</title>
        <authorList>
            <person name="Wiegand S."/>
            <person name="Jogler M."/>
            <person name="Boedeker C."/>
            <person name="Pinto D."/>
            <person name="Vollmers J."/>
            <person name="Rivas-Marin E."/>
            <person name="Kohn T."/>
            <person name="Peeters S.H."/>
            <person name="Heuer A."/>
            <person name="Rast P."/>
            <person name="Oberbeckmann S."/>
            <person name="Bunk B."/>
            <person name="Jeske O."/>
            <person name="Meyerdierks A."/>
            <person name="Storesund J.E."/>
            <person name="Kallscheuer N."/>
            <person name="Luecker S."/>
            <person name="Lage O.M."/>
            <person name="Pohl T."/>
            <person name="Merkel B.J."/>
            <person name="Hornburger P."/>
            <person name="Mueller R.-W."/>
            <person name="Bruemmer F."/>
            <person name="Labrenz M."/>
            <person name="Spormann A.M."/>
            <person name="Op Den Camp H."/>
            <person name="Overmann J."/>
            <person name="Amann R."/>
            <person name="Jetten M.S.M."/>
            <person name="Mascher T."/>
            <person name="Medema M.H."/>
            <person name="Devos D.P."/>
            <person name="Kaster A.-K."/>
            <person name="Ovreas L."/>
            <person name="Rohde M."/>
            <person name="Galperin M.Y."/>
            <person name="Jogler C."/>
        </authorList>
    </citation>
    <scope>NUCLEOTIDE SEQUENCE [LARGE SCALE GENOMIC DNA]</scope>
    <source>
        <strain evidence="14 15">Pla123a</strain>
    </source>
</reference>
<dbReference type="SUPFAM" id="SSF53335">
    <property type="entry name" value="S-adenosyl-L-methionine-dependent methyltransferases"/>
    <property type="match status" value="1"/>
</dbReference>
<feature type="domain" description="CheB-type methylesterase" evidence="12">
    <location>
        <begin position="8"/>
        <end position="191"/>
    </location>
</feature>
<dbReference type="InterPro" id="IPR003594">
    <property type="entry name" value="HATPase_dom"/>
</dbReference>
<feature type="active site" evidence="6">
    <location>
        <position position="139"/>
    </location>
</feature>
<dbReference type="SMART" id="SM00387">
    <property type="entry name" value="HATPase_c"/>
    <property type="match status" value="1"/>
</dbReference>
<dbReference type="PROSITE" id="PS50109">
    <property type="entry name" value="HIS_KIN"/>
    <property type="match status" value="1"/>
</dbReference>
<dbReference type="SUPFAM" id="SSF55785">
    <property type="entry name" value="PYP-like sensor domain (PAS domain)"/>
    <property type="match status" value="1"/>
</dbReference>
<dbReference type="InterPro" id="IPR001789">
    <property type="entry name" value="Sig_transdc_resp-reg_receiver"/>
</dbReference>
<evidence type="ECO:0000256" key="3">
    <source>
        <dbReference type="ARBA" id="ARBA00022553"/>
    </source>
</evidence>
<keyword evidence="3 7" id="KW-0597">Phosphoprotein</keyword>
<dbReference type="InterPro" id="IPR022641">
    <property type="entry name" value="CheR_N"/>
</dbReference>
<name>A0A5C5YSG0_9BACT</name>
<dbReference type="InterPro" id="IPR011006">
    <property type="entry name" value="CheY-like_superfamily"/>
</dbReference>
<keyword evidence="4 14" id="KW-0808">Transferase</keyword>
<comment type="caution">
    <text evidence="14">The sequence shown here is derived from an EMBL/GenBank/DDBJ whole genome shotgun (WGS) entry which is preliminary data.</text>
</comment>
<dbReference type="PANTHER" id="PTHR24422:SF27">
    <property type="entry name" value="PROTEIN-GLUTAMATE O-METHYLTRANSFERASE"/>
    <property type="match status" value="1"/>
</dbReference>
<dbReference type="CDD" id="cd16434">
    <property type="entry name" value="CheB-CheR_fusion"/>
    <property type="match status" value="1"/>
</dbReference>
<dbReference type="RefSeq" id="WP_146585792.1">
    <property type="nucleotide sequence ID" value="NZ_SJPO01000003.1"/>
</dbReference>
<dbReference type="InterPro" id="IPR035909">
    <property type="entry name" value="CheB_C"/>
</dbReference>
<dbReference type="InterPro" id="IPR050903">
    <property type="entry name" value="Bact_Chemotaxis_MeTrfase"/>
</dbReference>
<dbReference type="GO" id="GO:0008984">
    <property type="term" value="F:protein-glutamate methylesterase activity"/>
    <property type="evidence" value="ECO:0007669"/>
    <property type="project" value="InterPro"/>
</dbReference>
<keyword evidence="8" id="KW-0175">Coiled coil</keyword>
<feature type="domain" description="CheR-type methyltransferase" evidence="13">
    <location>
        <begin position="216"/>
        <end position="476"/>
    </location>
</feature>
<dbReference type="PRINTS" id="PR00996">
    <property type="entry name" value="CHERMTFRASE"/>
</dbReference>
<dbReference type="CDD" id="cd17580">
    <property type="entry name" value="REC_2_DhkD-like"/>
    <property type="match status" value="1"/>
</dbReference>
<dbReference type="EMBL" id="SJPO01000003">
    <property type="protein sequence ID" value="TWT77889.1"/>
    <property type="molecule type" value="Genomic_DNA"/>
</dbReference>
<sequence>MPSDQEQTAPPSLIVGIGASAGGLEAIERFIDRTPPDTGMAFVLVQHLSPDFKSLMDELLSRWTPMPIHQVEDGMRVEANHIYLMPPRKEMAIADGRLLLVNKDPDATLTLPIDHFFRSLAQDCGPRAVGVILSGTGSDGSRGIVDIHEAGGLALVQDEETAKFDGMPRAARESGVIDLFLAPEDMPQALTRMQQNQHSTALTDLLDSQGLGAAGLKRVFQLIRSGYGVDFNEYKINTVVRRTERRMTFNKVRHIDEYADLLATDREELDALYRDLLIGVTRFFRDGEAYDRLVADVIEPLIEDAQPGQDLRVWVAGCATGEEAYSIAILFDEAVVRSGKANEVKLFATDIHKTSLDVASQGLYSDRSLEDALPERLHQYFHKVSGGYQIKPRIRQSIVFAPHNLIKDAPFTKLDLITCRNLLIYLQPQAQKRVLSLFHFGLRAGGCLFLGPSESPGNANDEFDPINANWKLFKKRHNLQLTPEARLQLGPPPRERQSDRLTSPPRPTRSDPNGLPISTYDELLSTVMPPSLLVSESGDLVYTFGDAGSLLKDEQGRFSAQVLDRLRTGLRSPVSSAVRRALHEEQTVEYQGLLFTDENGEQRRSDLTVRPIVDARQKCRLLLIQVAPQAESQAAASPRATTDLASITAEQVDALETELRYTKENLQATIEQLETSNEELQAANEELVASNEELQSTNEELHSVNEELYSVNAEHQNKISQLSELTRDMDNLLQSTEVHTIFLDAELRIRKFTPRVADSFNVLPQDIGRRIDSFTHSIECDNLTRKIGQVIRTGQAYEEEVLGADDTCFLMRILPYRAASGGIDAAGIDGALLTLVDITKLQKTSEALKESVKQRDRFLAMLSHELRNPLATILNATHLLSASGDDPERRYPAEVIQRQSAQMAALLDDLLDVTRVSHGKIQISHQPFNMLTAVNHAVEGALSQFERREQTLNTKLPEAPIWGTGSDTRILQVVLNLLTNASKYSPRGSQVELALTAEDGQAVISVRDHGMGISADQIDNIFEMFMQSDRTLDRAEGGLGVGLTLVRSLVELHGGTISAHSDGPGKGSEFTVRLPTCDPPAAADLQGPHYRVDRTIERVVLIEDNVDSARMLAYLLEGSGFEVTVEHNGRAGLDAIMRLRPDAAIVDIGLPELDGHEVARRVREAPELADVYLIALTGYGQESDRRLATESGFDEHLVKPVDPDRLSALLSEAKGRVHGPQDTLPS</sequence>
<dbReference type="Gene3D" id="3.30.450.20">
    <property type="entry name" value="PAS domain"/>
    <property type="match status" value="1"/>
</dbReference>
<feature type="region of interest" description="Disordered" evidence="9">
    <location>
        <begin position="483"/>
        <end position="515"/>
    </location>
</feature>
<feature type="active site" evidence="6">
    <location>
        <position position="47"/>
    </location>
</feature>
<feature type="modified residue" description="4-aspartylphosphate" evidence="7">
    <location>
        <position position="1147"/>
    </location>
</feature>
<dbReference type="Proteomes" id="UP000318478">
    <property type="component" value="Unassembled WGS sequence"/>
</dbReference>
<dbReference type="InterPro" id="IPR005467">
    <property type="entry name" value="His_kinase_dom"/>
</dbReference>
<feature type="coiled-coil region" evidence="8">
    <location>
        <begin position="652"/>
        <end position="725"/>
    </location>
</feature>
<dbReference type="PROSITE" id="PS50123">
    <property type="entry name" value="CHER"/>
    <property type="match status" value="1"/>
</dbReference>
<dbReference type="Gene3D" id="3.40.50.2300">
    <property type="match status" value="1"/>
</dbReference>
<evidence type="ECO:0000256" key="9">
    <source>
        <dbReference type="SAM" id="MobiDB-lite"/>
    </source>
</evidence>
<comment type="catalytic activity">
    <reaction evidence="1">
        <text>ATP + protein L-histidine = ADP + protein N-phospho-L-histidine.</text>
        <dbReference type="EC" id="2.7.13.3"/>
    </reaction>
</comment>
<feature type="active site" evidence="6">
    <location>
        <position position="20"/>
    </location>
</feature>
<dbReference type="CDD" id="cd00075">
    <property type="entry name" value="HATPase"/>
    <property type="match status" value="1"/>
</dbReference>
<dbReference type="AlphaFoldDB" id="A0A5C5YSG0"/>
<dbReference type="SUPFAM" id="SSF47757">
    <property type="entry name" value="Chemotaxis receptor methyltransferase CheR, N-terminal domain"/>
    <property type="match status" value="1"/>
</dbReference>
<evidence type="ECO:0000256" key="7">
    <source>
        <dbReference type="PROSITE-ProRule" id="PRU00169"/>
    </source>
</evidence>
<dbReference type="SMART" id="SM00448">
    <property type="entry name" value="REC"/>
    <property type="match status" value="1"/>
</dbReference>
<dbReference type="Pfam" id="PF00072">
    <property type="entry name" value="Response_reg"/>
    <property type="match status" value="1"/>
</dbReference>
<evidence type="ECO:0000313" key="15">
    <source>
        <dbReference type="Proteomes" id="UP000318478"/>
    </source>
</evidence>
<dbReference type="Gene3D" id="3.40.50.180">
    <property type="entry name" value="Methylesterase CheB, C-terminal domain"/>
    <property type="match status" value="1"/>
</dbReference>
<dbReference type="SUPFAM" id="SSF47384">
    <property type="entry name" value="Homodimeric domain of signal transducing histidine kinase"/>
    <property type="match status" value="1"/>
</dbReference>
<evidence type="ECO:0000256" key="4">
    <source>
        <dbReference type="ARBA" id="ARBA00022679"/>
    </source>
</evidence>
<accession>A0A5C5YSG0</accession>
<evidence type="ECO:0000256" key="5">
    <source>
        <dbReference type="ARBA" id="ARBA00022777"/>
    </source>
</evidence>
<dbReference type="Pfam" id="PF01339">
    <property type="entry name" value="CheB_methylest"/>
    <property type="match status" value="1"/>
</dbReference>
<dbReference type="GO" id="GO:0005737">
    <property type="term" value="C:cytoplasm"/>
    <property type="evidence" value="ECO:0007669"/>
    <property type="project" value="InterPro"/>
</dbReference>
<evidence type="ECO:0000256" key="1">
    <source>
        <dbReference type="ARBA" id="ARBA00000085"/>
    </source>
</evidence>
<evidence type="ECO:0000259" key="13">
    <source>
        <dbReference type="PROSITE" id="PS50123"/>
    </source>
</evidence>
<dbReference type="Pfam" id="PF01739">
    <property type="entry name" value="CheR"/>
    <property type="match status" value="1"/>
</dbReference>
<evidence type="ECO:0000259" key="10">
    <source>
        <dbReference type="PROSITE" id="PS50109"/>
    </source>
</evidence>
<dbReference type="InterPro" id="IPR003661">
    <property type="entry name" value="HisK_dim/P_dom"/>
</dbReference>
<dbReference type="PANTHER" id="PTHR24422">
    <property type="entry name" value="CHEMOTAXIS PROTEIN METHYLTRANSFERASE"/>
    <property type="match status" value="1"/>
</dbReference>
<dbReference type="InterPro" id="IPR035965">
    <property type="entry name" value="PAS-like_dom_sf"/>
</dbReference>
<protein>
    <recommendedName>
        <fullName evidence="2">histidine kinase</fullName>
        <ecNumber evidence="2">2.7.13.3</ecNumber>
    </recommendedName>
</protein>
<keyword evidence="6" id="KW-0145">Chemotaxis</keyword>
<dbReference type="InterPro" id="IPR036097">
    <property type="entry name" value="HisK_dim/P_sf"/>
</dbReference>
<dbReference type="Gene3D" id="3.40.50.150">
    <property type="entry name" value="Vaccinia Virus protein VP39"/>
    <property type="match status" value="1"/>
</dbReference>
<dbReference type="FunFam" id="3.30.565.10:FF:000006">
    <property type="entry name" value="Sensor histidine kinase WalK"/>
    <property type="match status" value="1"/>
</dbReference>
<dbReference type="PROSITE" id="PS50122">
    <property type="entry name" value="CHEB"/>
    <property type="match status" value="1"/>
</dbReference>
<dbReference type="SUPFAM" id="SSF52738">
    <property type="entry name" value="Methylesterase CheB, C-terminal domain"/>
    <property type="match status" value="1"/>
</dbReference>
<dbReference type="SUPFAM" id="SSF55874">
    <property type="entry name" value="ATPase domain of HSP90 chaperone/DNA topoisomerase II/histidine kinase"/>
    <property type="match status" value="1"/>
</dbReference>
<keyword evidence="15" id="KW-1185">Reference proteome</keyword>